<keyword evidence="5" id="KW-1133">Transmembrane helix</keyword>
<dbReference type="RefSeq" id="WP_377176462.1">
    <property type="nucleotide sequence ID" value="NZ_JBHTMY010000002.1"/>
</dbReference>
<gene>
    <name evidence="8" type="ORF">ACFQ39_03400</name>
</gene>
<comment type="catalytic activity">
    <reaction evidence="1">
        <text>ATP + protein L-histidine = ADP + protein N-phospho-L-histidine.</text>
        <dbReference type="EC" id="2.7.13.3"/>
    </reaction>
</comment>
<dbReference type="InterPro" id="IPR005467">
    <property type="entry name" value="His_kinase_dom"/>
</dbReference>
<comment type="caution">
    <text evidence="8">The sequence shown here is derived from an EMBL/GenBank/DDBJ whole genome shotgun (WGS) entry which is preliminary data.</text>
</comment>
<evidence type="ECO:0000256" key="5">
    <source>
        <dbReference type="SAM" id="Phobius"/>
    </source>
</evidence>
<dbReference type="InterPro" id="IPR004358">
    <property type="entry name" value="Sig_transdc_His_kin-like_C"/>
</dbReference>
<organism evidence="8 9">
    <name type="scientific">Namhaeicola litoreus</name>
    <dbReference type="NCBI Taxonomy" id="1052145"/>
    <lineage>
        <taxon>Bacteria</taxon>
        <taxon>Pseudomonadati</taxon>
        <taxon>Bacteroidota</taxon>
        <taxon>Flavobacteriia</taxon>
        <taxon>Flavobacteriales</taxon>
        <taxon>Flavobacteriaceae</taxon>
        <taxon>Namhaeicola</taxon>
    </lineage>
</organism>
<dbReference type="Proteomes" id="UP001597201">
    <property type="component" value="Unassembled WGS sequence"/>
</dbReference>
<dbReference type="InterPro" id="IPR003594">
    <property type="entry name" value="HATPase_dom"/>
</dbReference>
<dbReference type="Gene3D" id="2.130.10.10">
    <property type="entry name" value="YVTN repeat-like/Quinoprotein amine dehydrogenase"/>
    <property type="match status" value="3"/>
</dbReference>
<keyword evidence="3" id="KW-0597">Phosphoprotein</keyword>
<dbReference type="InterPro" id="IPR011110">
    <property type="entry name" value="Reg_prop"/>
</dbReference>
<feature type="domain" description="Histidine kinase" evidence="7">
    <location>
        <begin position="994"/>
        <end position="1233"/>
    </location>
</feature>
<dbReference type="Pfam" id="PF07495">
    <property type="entry name" value="Y_Y_Y"/>
    <property type="match status" value="1"/>
</dbReference>
<dbReference type="InterPro" id="IPR015943">
    <property type="entry name" value="WD40/YVTN_repeat-like_dom_sf"/>
</dbReference>
<dbReference type="Pfam" id="PF07494">
    <property type="entry name" value="Reg_prop"/>
    <property type="match status" value="2"/>
</dbReference>
<protein>
    <recommendedName>
        <fullName evidence="2">histidine kinase</fullName>
        <ecNumber evidence="2">2.7.13.3</ecNumber>
    </recommendedName>
</protein>
<dbReference type="SMART" id="SM00388">
    <property type="entry name" value="HisKA"/>
    <property type="match status" value="1"/>
</dbReference>
<dbReference type="PROSITE" id="PS51257">
    <property type="entry name" value="PROKAR_LIPOPROTEIN"/>
    <property type="match status" value="1"/>
</dbReference>
<dbReference type="CDD" id="cd00082">
    <property type="entry name" value="HisKA"/>
    <property type="match status" value="1"/>
</dbReference>
<proteinExistence type="predicted"/>
<dbReference type="PRINTS" id="PR00344">
    <property type="entry name" value="BCTRLSENSOR"/>
</dbReference>
<dbReference type="PANTHER" id="PTHR43547">
    <property type="entry name" value="TWO-COMPONENT HISTIDINE KINASE"/>
    <property type="match status" value="1"/>
</dbReference>
<dbReference type="Pfam" id="PF02518">
    <property type="entry name" value="HATPase_c"/>
    <property type="match status" value="1"/>
</dbReference>
<sequence>MHCLKNLFQKTLVLFCLSLILLSCHGTKEAPPFPLLENEYAQPEVKALTIPKPDTIQWESKVLPGLKSIPTTKFDYDKLPSKPFDIGLSYPLNTPLTTESFDWSALPNEPFYLDSLPKKNLKVKVSVLGEPRIVKAGNFVNAGNATRGVMTLDANFGLPSTPYSQLIDSEGSIWFALSSGIARYDSENLEIYGVEQGVEGKFINWIHEDAKGRIWMVGNQGTLSVLDRKSNLAYELTSSFPVTRKFTIKEDANGIFWITDNGNGIYIVDLENKIIRNFGVENGLLSKFNFEILVDSKGKIWITTGNGFNMIDLENNLNTKYDSKNLISISEDKKERIWLVTANGINILNKNRNEASFLSKENLDHTNNSFLTSAFEDENGHFWIGTNNGNVYKYDEKEQTLNTYFVKPTTNGAWMYNFFEDQQGQIWTACGQGGVFKIDKDGYKPGNYITDDGLGDNNVWATLEASDGMIWIGTHGGIDIYDPINNSIKHLGLEQGLVHLRNTNLKEDSKGRIWAGGNQSGVSIIDLKNKTIQKLTDETGIKSHRITSTMEGIDGSIWLSSFIGEIQAIDLDKGLYKRYIDNDTIVQKSRKDRIIQTEKNIIWVADQEYGLHKMDLEKNMRWRFTTENGLISNLLYSIGKDHKNRIWIASDKGVQIIDENELNITTFTTNEGLGANDVYDVIEKDKKMYLGTSKGLTILEKEEGETALWKVKTIGKNQGLDYIDFCQNSISFDRNGRLWAGAEGQILTVMDIPKIDTVNYAVAVTSINIFDESLKFRDNEFLQKKYNEIDTLWQYEKNDFVLRQKTEIDSSYQITHNITWETVEGSYDLPTKLTLPADQNYLSFNYNGRQFNNPDKVVYRYILEGIDKKWSPITTNTTSENYRDLPPGDYTFKVAAKGFNGIWSKPATFSFKITPPWWQTWWAYTLYALLGLTLAYFVHKMQKARTIRIEREKSKDKELEQAKEIEKAYTELKETQNQLIQSEKMASLGELTAGIAHEIQNPMNFINNFSEVSSELMAEMVEELDKGEIEEAKLISKDIIQNLEKIGLHGKRASSIVKGMLEHSRNSSGKKELIDINVLADEYLRLAYHGLRAKDKSFNSDFKTDLDESLPKVEIIPQDLGRVILNLINNAFYAVTARAESGEENYKPLVTVTTKNLKDQVLIKIKDNGTGIPPELKDKIFQPFFTTKPTGKGTGLGLSLAYDIVTTGHGGAIELDTKTGEGTEFSIYIPIQKD</sequence>
<evidence type="ECO:0000256" key="6">
    <source>
        <dbReference type="SAM" id="SignalP"/>
    </source>
</evidence>
<dbReference type="InterPro" id="IPR036890">
    <property type="entry name" value="HATPase_C_sf"/>
</dbReference>
<keyword evidence="6" id="KW-0732">Signal</keyword>
<keyword evidence="9" id="KW-1185">Reference proteome</keyword>
<evidence type="ECO:0000256" key="1">
    <source>
        <dbReference type="ARBA" id="ARBA00000085"/>
    </source>
</evidence>
<feature type="signal peptide" evidence="6">
    <location>
        <begin position="1"/>
        <end position="29"/>
    </location>
</feature>
<dbReference type="SUPFAM" id="SSF47384">
    <property type="entry name" value="Homodimeric domain of signal transducing histidine kinase"/>
    <property type="match status" value="1"/>
</dbReference>
<dbReference type="InterPro" id="IPR036097">
    <property type="entry name" value="HisK_dim/P_sf"/>
</dbReference>
<evidence type="ECO:0000259" key="7">
    <source>
        <dbReference type="PROSITE" id="PS50109"/>
    </source>
</evidence>
<dbReference type="Gene3D" id="1.10.287.130">
    <property type="match status" value="1"/>
</dbReference>
<dbReference type="Gene3D" id="2.60.40.10">
    <property type="entry name" value="Immunoglobulins"/>
    <property type="match status" value="1"/>
</dbReference>
<keyword evidence="5" id="KW-0472">Membrane</keyword>
<accession>A0ABW3Y151</accession>
<dbReference type="Gene3D" id="3.30.565.10">
    <property type="entry name" value="Histidine kinase-like ATPase, C-terminal domain"/>
    <property type="match status" value="1"/>
</dbReference>
<dbReference type="PROSITE" id="PS50109">
    <property type="entry name" value="HIS_KIN"/>
    <property type="match status" value="1"/>
</dbReference>
<evidence type="ECO:0000256" key="2">
    <source>
        <dbReference type="ARBA" id="ARBA00012438"/>
    </source>
</evidence>
<keyword evidence="5" id="KW-0812">Transmembrane</keyword>
<dbReference type="InterPro" id="IPR003661">
    <property type="entry name" value="HisK_dim/P_dom"/>
</dbReference>
<feature type="chain" id="PRO_5046912196" description="histidine kinase" evidence="6">
    <location>
        <begin position="30"/>
        <end position="1234"/>
    </location>
</feature>
<dbReference type="InterPro" id="IPR011123">
    <property type="entry name" value="Y_Y_Y"/>
</dbReference>
<feature type="coiled-coil region" evidence="4">
    <location>
        <begin position="955"/>
        <end position="985"/>
    </location>
</feature>
<dbReference type="EMBL" id="JBHTMY010000002">
    <property type="protein sequence ID" value="MFD1314650.1"/>
    <property type="molecule type" value="Genomic_DNA"/>
</dbReference>
<dbReference type="SUPFAM" id="SSF63829">
    <property type="entry name" value="Calcium-dependent phosphotriesterase"/>
    <property type="match status" value="3"/>
</dbReference>
<feature type="transmembrane region" description="Helical" evidence="5">
    <location>
        <begin position="921"/>
        <end position="938"/>
    </location>
</feature>
<dbReference type="SMART" id="SM00387">
    <property type="entry name" value="HATPase_c"/>
    <property type="match status" value="1"/>
</dbReference>
<evidence type="ECO:0000313" key="8">
    <source>
        <dbReference type="EMBL" id="MFD1314650.1"/>
    </source>
</evidence>
<dbReference type="InterPro" id="IPR013783">
    <property type="entry name" value="Ig-like_fold"/>
</dbReference>
<reference evidence="9" key="1">
    <citation type="journal article" date="2019" name="Int. J. Syst. Evol. Microbiol.">
        <title>The Global Catalogue of Microorganisms (GCM) 10K type strain sequencing project: providing services to taxonomists for standard genome sequencing and annotation.</title>
        <authorList>
            <consortium name="The Broad Institute Genomics Platform"/>
            <consortium name="The Broad Institute Genome Sequencing Center for Infectious Disease"/>
            <person name="Wu L."/>
            <person name="Ma J."/>
        </authorList>
    </citation>
    <scope>NUCLEOTIDE SEQUENCE [LARGE SCALE GENOMIC DNA]</scope>
    <source>
        <strain evidence="9">CCUG 61485</strain>
    </source>
</reference>
<name>A0ABW3Y151_9FLAO</name>
<dbReference type="SUPFAM" id="SSF55874">
    <property type="entry name" value="ATPase domain of HSP90 chaperone/DNA topoisomerase II/histidine kinase"/>
    <property type="match status" value="1"/>
</dbReference>
<evidence type="ECO:0000256" key="4">
    <source>
        <dbReference type="SAM" id="Coils"/>
    </source>
</evidence>
<dbReference type="PANTHER" id="PTHR43547:SF2">
    <property type="entry name" value="HYBRID SIGNAL TRANSDUCTION HISTIDINE KINASE C"/>
    <property type="match status" value="1"/>
</dbReference>
<dbReference type="EC" id="2.7.13.3" evidence="2"/>
<keyword evidence="4" id="KW-0175">Coiled coil</keyword>
<evidence type="ECO:0000256" key="3">
    <source>
        <dbReference type="ARBA" id="ARBA00022553"/>
    </source>
</evidence>
<evidence type="ECO:0000313" key="9">
    <source>
        <dbReference type="Proteomes" id="UP001597201"/>
    </source>
</evidence>